<dbReference type="AlphaFoldDB" id="A0A699GNP9"/>
<dbReference type="Pfam" id="PF07727">
    <property type="entry name" value="RVT_2"/>
    <property type="match status" value="1"/>
</dbReference>
<evidence type="ECO:0000313" key="6">
    <source>
        <dbReference type="EMBL" id="GEU28836.1"/>
    </source>
</evidence>
<dbReference type="GO" id="GO:0015074">
    <property type="term" value="P:DNA integration"/>
    <property type="evidence" value="ECO:0007669"/>
    <property type="project" value="InterPro"/>
</dbReference>
<dbReference type="EMBL" id="BKCJ010000024">
    <property type="protein sequence ID" value="GEU28836.1"/>
    <property type="molecule type" value="Genomic_DNA"/>
</dbReference>
<feature type="compositionally biased region" description="Low complexity" evidence="4">
    <location>
        <begin position="557"/>
        <end position="568"/>
    </location>
</feature>
<gene>
    <name evidence="6" type="ORF">Tci_000814</name>
    <name evidence="7" type="ORF">Tci_066035</name>
</gene>
<evidence type="ECO:0000256" key="4">
    <source>
        <dbReference type="SAM" id="MobiDB-lite"/>
    </source>
</evidence>
<dbReference type="Gene3D" id="3.30.420.10">
    <property type="entry name" value="Ribonuclease H-like superfamily/Ribonuclease H"/>
    <property type="match status" value="1"/>
</dbReference>
<dbReference type="PROSITE" id="PS50994">
    <property type="entry name" value="INTEGRASE"/>
    <property type="match status" value="1"/>
</dbReference>
<dbReference type="GO" id="GO:0046872">
    <property type="term" value="F:metal ion binding"/>
    <property type="evidence" value="ECO:0007669"/>
    <property type="project" value="UniProtKB-KW"/>
</dbReference>
<name>A0A699GNP9_TANCI</name>
<keyword evidence="1" id="KW-0479">Metal-binding</keyword>
<feature type="compositionally biased region" description="Acidic residues" evidence="4">
    <location>
        <begin position="813"/>
        <end position="825"/>
    </location>
</feature>
<dbReference type="InterPro" id="IPR012337">
    <property type="entry name" value="RNaseH-like_sf"/>
</dbReference>
<feature type="compositionally biased region" description="Polar residues" evidence="4">
    <location>
        <begin position="575"/>
        <end position="592"/>
    </location>
</feature>
<dbReference type="SUPFAM" id="SSF53098">
    <property type="entry name" value="Ribonuclease H-like"/>
    <property type="match status" value="1"/>
</dbReference>
<keyword evidence="3" id="KW-0175">Coiled coil</keyword>
<dbReference type="EMBL" id="BKCJ010010987">
    <property type="protein sequence ID" value="GEU94057.1"/>
    <property type="molecule type" value="Genomic_DNA"/>
</dbReference>
<evidence type="ECO:0000256" key="1">
    <source>
        <dbReference type="ARBA" id="ARBA00022723"/>
    </source>
</evidence>
<accession>A0A699GNP9</accession>
<feature type="domain" description="Integrase catalytic" evidence="5">
    <location>
        <begin position="243"/>
        <end position="433"/>
    </location>
</feature>
<dbReference type="InterPro" id="IPR039537">
    <property type="entry name" value="Retrotran_Ty1/copia-like"/>
</dbReference>
<dbReference type="PANTHER" id="PTHR42648">
    <property type="entry name" value="TRANSPOSASE, PUTATIVE-RELATED"/>
    <property type="match status" value="1"/>
</dbReference>
<feature type="region of interest" description="Disordered" evidence="4">
    <location>
        <begin position="557"/>
        <end position="594"/>
    </location>
</feature>
<comment type="caution">
    <text evidence="6">The sequence shown here is derived from an EMBL/GenBank/DDBJ whole genome shotgun (WGS) entry which is preliminary data.</text>
</comment>
<dbReference type="InterPro" id="IPR013103">
    <property type="entry name" value="RVT_2"/>
</dbReference>
<feature type="coiled-coil region" evidence="3">
    <location>
        <begin position="86"/>
        <end position="113"/>
    </location>
</feature>
<dbReference type="PANTHER" id="PTHR42648:SF32">
    <property type="entry name" value="RIBONUCLEASE H-LIKE DOMAIN, GAG-PRE-INTEGRASE DOMAIN PROTEIN-RELATED"/>
    <property type="match status" value="1"/>
</dbReference>
<evidence type="ECO:0000256" key="3">
    <source>
        <dbReference type="SAM" id="Coils"/>
    </source>
</evidence>
<evidence type="ECO:0000259" key="5">
    <source>
        <dbReference type="PROSITE" id="PS50994"/>
    </source>
</evidence>
<dbReference type="GO" id="GO:0003676">
    <property type="term" value="F:nucleic acid binding"/>
    <property type="evidence" value="ECO:0007669"/>
    <property type="project" value="InterPro"/>
</dbReference>
<dbReference type="Pfam" id="PF25597">
    <property type="entry name" value="SH3_retrovirus"/>
    <property type="match status" value="1"/>
</dbReference>
<sequence>MVVTHNAAYQADDLDAYDSDCDKLSTAKVALMANLSHYGPDALAETTAQNSNSSAQQDALILFVIEQLKTQVVNCTKINMDNKSINDTLTAELERYKEQVKAQSQEKDTIIRKLKERIKSLSGHMKEDKMKMKLKAIKTINIELDHRVSKLVAENEHLKQAYKQLYDSIKSTCIQSKEQCDDLIDQVNLKSVEIFDLNASLQEKVLVITTLKDALRKLKGKALADDAITTHSIAPRMLNVDVEPLNPRLLNNRPAHSDYLKHTQEEAVILREIVEQGKSQNPLNAYLDYACPFVFCLSNGKSKKKHHKPKSEDTNKEKLYLLHMDLCGPMRVASINGKKIDKRTESVNQTLREYYEQVGISHETFVSRSLQQNGVDERRNRTLIEAAHTMLIYAKAPLLLWAEAVATACYTQNRSIIRLRHGKTPYELLHDKLPDLSFFHVFGALCYLTNDSENLGKLQSKAEIGIFVGHPPTKKAFWIYNRHTRRIIAIIHVDFDELTSMASEHSSLGPVLHEMTPATTSSGLVPNPPSSTTFVPLVDHQAPKVIASIIEVVAPEPAASTGSPSTTTVDPDAPSPSNSQTTPETQSLTIPNDNKARLVAPGYRQEEGIDFEESFAPVARLEAIKIFLAFAAHMNIVVYQMDVKTAFLNGSVDPTLFIRRDGKELLLWILPWWRNLKDKEGKFVDPSHYREFVDADHAGCQDTCHSTSGSMQFLGDRLVSWSSKGKNVMQYPVPGQKFVDPPFEEDILAFMSDLGYPSNIKTLYEKSSDDQDNDDETSVSKDEDDDDQEDDDQGDDDGRTDSDNDDVSVKGDELDEEETNEEDKGDELYRDVNINLEGQDIDMTDAQQTNVQTTQVIKDTYVIITSVRPEGQQLSSSVSFGFVFNMLNPCPDTSIDSIFNLNIESTSLVDVSVTTTTEPPLLSTITLPPPPTPLITHLQQTPIPALATVPSSSLQDLPNFSSLFGFDDRLKTLEIDFSEFKQTNQFAKAVLLIPGIVDSYLANKMNEAIKIAIQL</sequence>
<evidence type="ECO:0000313" key="7">
    <source>
        <dbReference type="EMBL" id="GEU94057.1"/>
    </source>
</evidence>
<feature type="region of interest" description="Disordered" evidence="4">
    <location>
        <begin position="764"/>
        <end position="830"/>
    </location>
</feature>
<evidence type="ECO:0000256" key="2">
    <source>
        <dbReference type="ARBA" id="ARBA00022801"/>
    </source>
</evidence>
<protein>
    <submittedName>
        <fullName evidence="6">Integrase, catalytic region, zinc finger, CCHC-type, peptidase aspartic, catalytic</fullName>
    </submittedName>
</protein>
<feature type="compositionally biased region" description="Acidic residues" evidence="4">
    <location>
        <begin position="770"/>
        <end position="795"/>
    </location>
</feature>
<dbReference type="InterPro" id="IPR001584">
    <property type="entry name" value="Integrase_cat-core"/>
</dbReference>
<feature type="compositionally biased region" description="Basic and acidic residues" evidence="4">
    <location>
        <begin position="796"/>
        <end position="812"/>
    </location>
</feature>
<organism evidence="6">
    <name type="scientific">Tanacetum cinerariifolium</name>
    <name type="common">Dalmatian daisy</name>
    <name type="synonym">Chrysanthemum cinerariifolium</name>
    <dbReference type="NCBI Taxonomy" id="118510"/>
    <lineage>
        <taxon>Eukaryota</taxon>
        <taxon>Viridiplantae</taxon>
        <taxon>Streptophyta</taxon>
        <taxon>Embryophyta</taxon>
        <taxon>Tracheophyta</taxon>
        <taxon>Spermatophyta</taxon>
        <taxon>Magnoliopsida</taxon>
        <taxon>eudicotyledons</taxon>
        <taxon>Gunneridae</taxon>
        <taxon>Pentapetalae</taxon>
        <taxon>asterids</taxon>
        <taxon>campanulids</taxon>
        <taxon>Asterales</taxon>
        <taxon>Asteraceae</taxon>
        <taxon>Asteroideae</taxon>
        <taxon>Anthemideae</taxon>
        <taxon>Anthemidinae</taxon>
        <taxon>Tanacetum</taxon>
    </lineage>
</organism>
<keyword evidence="2" id="KW-0378">Hydrolase</keyword>
<proteinExistence type="predicted"/>
<dbReference type="GO" id="GO:0016787">
    <property type="term" value="F:hydrolase activity"/>
    <property type="evidence" value="ECO:0007669"/>
    <property type="project" value="UniProtKB-KW"/>
</dbReference>
<dbReference type="InterPro" id="IPR057670">
    <property type="entry name" value="SH3_retrovirus"/>
</dbReference>
<dbReference type="InterPro" id="IPR036397">
    <property type="entry name" value="RNaseH_sf"/>
</dbReference>
<reference evidence="6" key="1">
    <citation type="journal article" date="2019" name="Sci. Rep.">
        <title>Draft genome of Tanacetum cinerariifolium, the natural source of mosquito coil.</title>
        <authorList>
            <person name="Yamashiro T."/>
            <person name="Shiraishi A."/>
            <person name="Satake H."/>
            <person name="Nakayama K."/>
        </authorList>
    </citation>
    <scope>NUCLEOTIDE SEQUENCE</scope>
</reference>